<dbReference type="PATRIC" id="fig|1303.76.peg.661"/>
<dbReference type="RefSeq" id="WP_061417063.1">
    <property type="nucleotide sequence ID" value="NZ_KQ969037.1"/>
</dbReference>
<comment type="caution">
    <text evidence="2">The sequence shown here is derived from an EMBL/GenBank/DDBJ whole genome shotgun (WGS) entry which is preliminary data.</text>
</comment>
<dbReference type="Pfam" id="PF18862">
    <property type="entry name" value="ApeA_NTD1"/>
    <property type="match status" value="1"/>
</dbReference>
<dbReference type="Proteomes" id="UP000070541">
    <property type="component" value="Unassembled WGS sequence"/>
</dbReference>
<reference evidence="2 3" key="1">
    <citation type="submission" date="2016-01" db="EMBL/GenBank/DDBJ databases">
        <title>Highly variable Streptococcus oralis are common among viridans streptococci isolated from primates.</title>
        <authorList>
            <person name="Denapaite D."/>
            <person name="Rieger M."/>
            <person name="Koendgen S."/>
            <person name="Brueckner R."/>
            <person name="Ochigava I."/>
            <person name="Kappeler P."/>
            <person name="Maetz-Rensing K."/>
            <person name="Leendertz F."/>
            <person name="Hakenbeck R."/>
        </authorList>
    </citation>
    <scope>NUCLEOTIDE SEQUENCE [LARGE SCALE GENOMIC DNA]</scope>
    <source>
        <strain evidence="2 3">DD05</strain>
    </source>
</reference>
<dbReference type="EMBL" id="LQOG01000020">
    <property type="protein sequence ID" value="KXT60802.1"/>
    <property type="molecule type" value="Genomic_DNA"/>
</dbReference>
<proteinExistence type="predicted"/>
<evidence type="ECO:0000259" key="1">
    <source>
        <dbReference type="Pfam" id="PF18862"/>
    </source>
</evidence>
<name>A0A139MAW6_STROR</name>
<evidence type="ECO:0000313" key="3">
    <source>
        <dbReference type="Proteomes" id="UP000070541"/>
    </source>
</evidence>
<dbReference type="AlphaFoldDB" id="A0A139MAW6"/>
<sequence>MELGYQGSGSVELNGKKRECRLYLNEEEGGILLEIVVNKGLPSTLELPNRITELKVELFNGAKFVLFDAYRSKGVSSNISSSTSIFPFSAKYFVSGFNSLEKFTNKFKSVFFEISGVMKWGGKAAYSISNDYGLYGNSNNSTIIYKDESTIIKYLVSGSMLPIHEDQLFIDKIELNQRTIIEIEFIEETSLDDFFDLFEKIKRLIELTLVEEIKVHKIQGVSKLVFDVYDSNNLKRELDFLILKGLKN</sequence>
<accession>A0A139MAW6</accession>
<evidence type="ECO:0000313" key="2">
    <source>
        <dbReference type="EMBL" id="KXT60802.1"/>
    </source>
</evidence>
<organism evidence="2 3">
    <name type="scientific">Streptococcus oralis</name>
    <dbReference type="NCBI Taxonomy" id="1303"/>
    <lineage>
        <taxon>Bacteria</taxon>
        <taxon>Bacillati</taxon>
        <taxon>Bacillota</taxon>
        <taxon>Bacilli</taxon>
        <taxon>Lactobacillales</taxon>
        <taxon>Streptococcaceae</taxon>
        <taxon>Streptococcus</taxon>
    </lineage>
</organism>
<gene>
    <name evidence="2" type="ORF">SORDD05_00629</name>
</gene>
<feature type="domain" description="ApeA N-terminal" evidence="1">
    <location>
        <begin position="19"/>
        <end position="220"/>
    </location>
</feature>
<protein>
    <recommendedName>
        <fullName evidence="1">ApeA N-terminal domain-containing protein</fullName>
    </recommendedName>
</protein>
<dbReference type="InterPro" id="IPR041223">
    <property type="entry name" value="ApeA_NTD"/>
</dbReference>